<organism evidence="2 4">
    <name type="scientific">Rotaria sordida</name>
    <dbReference type="NCBI Taxonomy" id="392033"/>
    <lineage>
        <taxon>Eukaryota</taxon>
        <taxon>Metazoa</taxon>
        <taxon>Spiralia</taxon>
        <taxon>Gnathifera</taxon>
        <taxon>Rotifera</taxon>
        <taxon>Eurotatoria</taxon>
        <taxon>Bdelloidea</taxon>
        <taxon>Philodinida</taxon>
        <taxon>Philodinidae</taxon>
        <taxon>Rotaria</taxon>
    </lineage>
</organism>
<evidence type="ECO:0000256" key="1">
    <source>
        <dbReference type="SAM" id="MobiDB-lite"/>
    </source>
</evidence>
<dbReference type="AlphaFoldDB" id="A0A815FST3"/>
<dbReference type="Proteomes" id="UP000663870">
    <property type="component" value="Unassembled WGS sequence"/>
</dbReference>
<evidence type="ECO:0000313" key="3">
    <source>
        <dbReference type="EMBL" id="CAF1590046.1"/>
    </source>
</evidence>
<dbReference type="EMBL" id="CAJNOH010003220">
    <property type="protein sequence ID" value="CAF1327971.1"/>
    <property type="molecule type" value="Genomic_DNA"/>
</dbReference>
<feature type="region of interest" description="Disordered" evidence="1">
    <location>
        <begin position="1"/>
        <end position="51"/>
    </location>
</feature>
<feature type="compositionally biased region" description="Low complexity" evidence="1">
    <location>
        <begin position="20"/>
        <end position="40"/>
    </location>
</feature>
<dbReference type="Proteomes" id="UP000663854">
    <property type="component" value="Unassembled WGS sequence"/>
</dbReference>
<evidence type="ECO:0000313" key="5">
    <source>
        <dbReference type="Proteomes" id="UP000663870"/>
    </source>
</evidence>
<evidence type="ECO:0000313" key="2">
    <source>
        <dbReference type="EMBL" id="CAF1327971.1"/>
    </source>
</evidence>
<protein>
    <submittedName>
        <fullName evidence="2">Uncharacterized protein</fullName>
    </submittedName>
</protein>
<dbReference type="EMBL" id="CAJNOL010004527">
    <property type="protein sequence ID" value="CAF1590046.1"/>
    <property type="molecule type" value="Genomic_DNA"/>
</dbReference>
<proteinExistence type="predicted"/>
<feature type="compositionally biased region" description="Basic and acidic residues" evidence="1">
    <location>
        <begin position="1"/>
        <end position="19"/>
    </location>
</feature>
<name>A0A815FST3_9BILA</name>
<gene>
    <name evidence="3" type="ORF">JXQ802_LOCUS47129</name>
    <name evidence="2" type="ORF">PYM288_LOCUS31260</name>
</gene>
<feature type="non-terminal residue" evidence="2">
    <location>
        <position position="1"/>
    </location>
</feature>
<reference evidence="2" key="1">
    <citation type="submission" date="2021-02" db="EMBL/GenBank/DDBJ databases">
        <authorList>
            <person name="Nowell W R."/>
        </authorList>
    </citation>
    <scope>NUCLEOTIDE SEQUENCE</scope>
</reference>
<sequence length="95" mass="11368">LIHEFIDRRVREQEQRDQHQQQQQLEQQQQQLEQQQQQLEQQHRQRRQHQTQTVVPVFGCFPATIVMPNGGSFIIINSSIIMPVPIAFLRHSTHH</sequence>
<accession>A0A815FST3</accession>
<evidence type="ECO:0000313" key="4">
    <source>
        <dbReference type="Proteomes" id="UP000663854"/>
    </source>
</evidence>
<comment type="caution">
    <text evidence="2">The sequence shown here is derived from an EMBL/GenBank/DDBJ whole genome shotgun (WGS) entry which is preliminary data.</text>
</comment>
<keyword evidence="5" id="KW-1185">Reference proteome</keyword>